<comment type="caution">
    <text evidence="2">The sequence shown here is derived from an EMBL/GenBank/DDBJ whole genome shotgun (WGS) entry which is preliminary data.</text>
</comment>
<keyword evidence="3" id="KW-1185">Reference proteome</keyword>
<protein>
    <recommendedName>
        <fullName evidence="4">Peptidase S74 domain-containing protein</fullName>
    </recommendedName>
</protein>
<dbReference type="EMBL" id="JAKZGP010000080">
    <property type="protein sequence ID" value="MCH7411480.1"/>
    <property type="molecule type" value="Genomic_DNA"/>
</dbReference>
<dbReference type="RefSeq" id="WP_241349914.1">
    <property type="nucleotide sequence ID" value="NZ_JAKZGP010000080.1"/>
</dbReference>
<evidence type="ECO:0008006" key="4">
    <source>
        <dbReference type="Google" id="ProtNLM"/>
    </source>
</evidence>
<evidence type="ECO:0000313" key="2">
    <source>
        <dbReference type="EMBL" id="MCH7411480.1"/>
    </source>
</evidence>
<name>A0ABS9V5R5_9BACT</name>
<evidence type="ECO:0000256" key="1">
    <source>
        <dbReference type="SAM" id="Coils"/>
    </source>
</evidence>
<sequence length="331" mass="36821">MKYFINLLVIIFMFFGNCYAQERIDNNLEVMGDITVSNLIKLGHSMRTANRAELHLHSVGSNAASEIFFGSNGRNDSNVRWVLSDRGQSQGEFSIYEGPALNGNFTPRITILKGGNFGIGTSSPQSKLEVQSSGAIHSIYPTLVVKDISNRGTIFLESSTDNPTDFIFKNNNRFSWSISTRGSSENYSLRIHPSINGTSFSAPLLSLQTSGSVGIGTTFTGSHKLAVDGSIGAREVIVEAFSWSDFVFEKDYHLLPLEEVEKYIEKNGHLPDIPDEEEVLNNGINLGEMNVKLLQKIEELTIYLIKQNRELKSASQKIEELQIEISMLKNK</sequence>
<proteinExistence type="predicted"/>
<gene>
    <name evidence="2" type="ORF">MM239_18980</name>
</gene>
<reference evidence="2" key="1">
    <citation type="submission" date="2022-03" db="EMBL/GenBank/DDBJ databases">
        <title>De novo assembled genomes of Belliella spp. (Cyclobacteriaceae) strains.</title>
        <authorList>
            <person name="Szabo A."/>
            <person name="Korponai K."/>
            <person name="Felfoldi T."/>
        </authorList>
    </citation>
    <scope>NUCLEOTIDE SEQUENCE</scope>
    <source>
        <strain evidence="2">DSM 111904</strain>
    </source>
</reference>
<evidence type="ECO:0000313" key="3">
    <source>
        <dbReference type="Proteomes" id="UP001165489"/>
    </source>
</evidence>
<organism evidence="2 3">
    <name type="scientific">Belliella filtrata</name>
    <dbReference type="NCBI Taxonomy" id="2923435"/>
    <lineage>
        <taxon>Bacteria</taxon>
        <taxon>Pseudomonadati</taxon>
        <taxon>Bacteroidota</taxon>
        <taxon>Cytophagia</taxon>
        <taxon>Cytophagales</taxon>
        <taxon>Cyclobacteriaceae</taxon>
        <taxon>Belliella</taxon>
    </lineage>
</organism>
<keyword evidence="1" id="KW-0175">Coiled coil</keyword>
<accession>A0ABS9V5R5</accession>
<feature type="coiled-coil region" evidence="1">
    <location>
        <begin position="304"/>
        <end position="331"/>
    </location>
</feature>
<dbReference type="Proteomes" id="UP001165489">
    <property type="component" value="Unassembled WGS sequence"/>
</dbReference>